<dbReference type="Proteomes" id="UP000001753">
    <property type="component" value="Chromosome"/>
</dbReference>
<comment type="caution">
    <text evidence="1">The sequence shown here is derived from an EMBL/GenBank/DDBJ whole genome shotgun (WGS) entry which is preliminary data.</text>
</comment>
<gene>
    <name evidence="1" type="ORF">bcere0026_22340</name>
</gene>
<dbReference type="HOGENOM" id="CLU_2434629_0_0_9"/>
<name>C2XU63_BACMY</name>
<organism evidence="1">
    <name type="scientific">Bacillus mycoides</name>
    <dbReference type="NCBI Taxonomy" id="1405"/>
    <lineage>
        <taxon>Bacteria</taxon>
        <taxon>Bacillati</taxon>
        <taxon>Bacillota</taxon>
        <taxon>Bacilli</taxon>
        <taxon>Bacillales</taxon>
        <taxon>Bacillaceae</taxon>
        <taxon>Bacillus</taxon>
        <taxon>Bacillus cereus group</taxon>
    </lineage>
</organism>
<proteinExistence type="predicted"/>
<sequence length="90" mass="10506">MEISLILNNDLRIDEEILKGINEYNEVFNMDQNELIELNMAFAAEKNLTLNNDPEFKEVYEIYVESVRVGIMLLIQENDPEIGIVRKMLS</sequence>
<reference evidence="1" key="1">
    <citation type="journal article" date="2012" name="Genome Res.">
        <title>Genomic characterization of the Bacillus cereus sensu lato species: Backdrop to the evolution of Bacillus anthracis.</title>
        <authorList>
            <person name="Zwick M.E."/>
            <person name="Joseph S.J."/>
            <person name="Didelot X."/>
            <person name="Chen P.E."/>
            <person name="Bishop-Lilly K.A."/>
            <person name="Stewart A.C."/>
            <person name="Willner K."/>
            <person name="Nolan N."/>
            <person name="Lentz S."/>
            <person name="Thomason M.K."/>
            <person name="Sozhamannan S."/>
            <person name="Mateczun A.J."/>
            <person name="Du L."/>
            <person name="Read T.D."/>
        </authorList>
    </citation>
    <scope>NUCLEOTIDE SEQUENCE [LARGE SCALE GENOMIC DNA]</scope>
    <source>
        <strain evidence="1">AH603</strain>
    </source>
</reference>
<protein>
    <submittedName>
        <fullName evidence="1">Uncharacterized protein</fullName>
    </submittedName>
</protein>
<evidence type="ECO:0000313" key="1">
    <source>
        <dbReference type="EMBL" id="EEL70780.1"/>
    </source>
</evidence>
<accession>C2XU63</accession>
<dbReference type="AlphaFoldDB" id="C2XU63"/>
<dbReference type="EMBL" id="ACMP01000068">
    <property type="protein sequence ID" value="EEL70780.1"/>
    <property type="molecule type" value="Genomic_DNA"/>
</dbReference>